<feature type="repeat" description="RCC1" evidence="3">
    <location>
        <begin position="35"/>
        <end position="87"/>
    </location>
</feature>
<dbReference type="PANTHER" id="PTHR45982:SF1">
    <property type="entry name" value="REGULATOR OF CHROMOSOME CONDENSATION"/>
    <property type="match status" value="1"/>
</dbReference>
<dbReference type="AlphaFoldDB" id="A0A432ZYD9"/>
<feature type="compositionally biased region" description="Polar residues" evidence="4">
    <location>
        <begin position="10"/>
        <end position="23"/>
    </location>
</feature>
<dbReference type="InterPro" id="IPR058923">
    <property type="entry name" value="RCC1-like_dom"/>
</dbReference>
<evidence type="ECO:0000256" key="1">
    <source>
        <dbReference type="ARBA" id="ARBA00022658"/>
    </source>
</evidence>
<dbReference type="PRINTS" id="PR00633">
    <property type="entry name" value="RCCNDNSATION"/>
</dbReference>
<evidence type="ECO:0000256" key="3">
    <source>
        <dbReference type="PROSITE-ProRule" id="PRU00235"/>
    </source>
</evidence>
<keyword evidence="7" id="KW-1185">Reference proteome</keyword>
<protein>
    <submittedName>
        <fullName evidence="6">Regulator of chromosome condensation 1/beta-lactamase-inhibitor protein II</fullName>
    </submittedName>
</protein>
<feature type="domain" description="RCC1-like" evidence="5">
    <location>
        <begin position="37"/>
        <end position="314"/>
    </location>
</feature>
<evidence type="ECO:0000256" key="2">
    <source>
        <dbReference type="ARBA" id="ARBA00022737"/>
    </source>
</evidence>
<keyword evidence="1" id="KW-0344">Guanine-nucleotide releasing factor</keyword>
<feature type="repeat" description="RCC1" evidence="3">
    <location>
        <begin position="138"/>
        <end position="192"/>
    </location>
</feature>
<keyword evidence="2" id="KW-0677">Repeat</keyword>
<dbReference type="EMBL" id="RBNI01029226">
    <property type="protein sequence ID" value="RUO95494.1"/>
    <property type="molecule type" value="Genomic_DNA"/>
</dbReference>
<dbReference type="PROSITE" id="PS00626">
    <property type="entry name" value="RCC1_2"/>
    <property type="match status" value="3"/>
</dbReference>
<gene>
    <name evidence="6" type="ORF">BC936DRAFT_143909</name>
</gene>
<proteinExistence type="predicted"/>
<dbReference type="SUPFAM" id="SSF50985">
    <property type="entry name" value="RCC1/BLIP-II"/>
    <property type="match status" value="1"/>
</dbReference>
<dbReference type="Pfam" id="PF25390">
    <property type="entry name" value="WD40_RLD"/>
    <property type="match status" value="1"/>
</dbReference>
<dbReference type="OrthoDB" id="61110at2759"/>
<feature type="repeat" description="RCC1" evidence="3">
    <location>
        <begin position="246"/>
        <end position="301"/>
    </location>
</feature>
<dbReference type="Gene3D" id="2.130.10.30">
    <property type="entry name" value="Regulator of chromosome condensation 1/beta-lactamase-inhibitor protein II"/>
    <property type="match status" value="2"/>
</dbReference>
<dbReference type="InterPro" id="IPR000408">
    <property type="entry name" value="Reg_chr_condens"/>
</dbReference>
<sequence length="331" mass="35149">MSGPRYHPYASTTPRQPVINPQNHLPGPFRKTIQGTVLVNGKGTKGQLGLGSGIEAAYNPCVIETLNGVGIVDISTGYNHSAAIDIEGRVWTWGCNANSALGWNGDGWKPALVDMLNGVRVAAVSCGWSFTLALSDSGYLYAWGSFCDKEGKATCITNTPQDPLNPICNLGPDERFTAIATGVSHAMALTTEGRVLTFGHGLQCQLGRRLIARRAGDGLAPTFLALRKIRLIASGYFHSFAIGEDGTVYAWGCNDREQTGIPKTQSKAPPLVQTPTKVSAIQGRIKQISAGKFHTYVLYENGTVATFGKAIALGIPSVRLVSTGCGRSLAL</sequence>
<dbReference type="PROSITE" id="PS50012">
    <property type="entry name" value="RCC1_3"/>
    <property type="match status" value="5"/>
</dbReference>
<evidence type="ECO:0000313" key="7">
    <source>
        <dbReference type="Proteomes" id="UP000268093"/>
    </source>
</evidence>
<feature type="non-terminal residue" evidence="6">
    <location>
        <position position="331"/>
    </location>
</feature>
<dbReference type="GO" id="GO:0005737">
    <property type="term" value="C:cytoplasm"/>
    <property type="evidence" value="ECO:0007669"/>
    <property type="project" value="TreeGrafter"/>
</dbReference>
<evidence type="ECO:0000313" key="6">
    <source>
        <dbReference type="EMBL" id="RUO95494.1"/>
    </source>
</evidence>
<comment type="caution">
    <text evidence="6">The sequence shown here is derived from an EMBL/GenBank/DDBJ whole genome shotgun (WGS) entry which is preliminary data.</text>
</comment>
<dbReference type="InterPro" id="IPR051553">
    <property type="entry name" value="Ran_GTPase-activating"/>
</dbReference>
<accession>A0A432ZYD9</accession>
<dbReference type="InterPro" id="IPR009091">
    <property type="entry name" value="RCC1/BLIP-II"/>
</dbReference>
<reference evidence="6 7" key="1">
    <citation type="journal article" date="2018" name="New Phytol.">
        <title>Phylogenomics of Endogonaceae and evolution of mycorrhizas within Mucoromycota.</title>
        <authorList>
            <person name="Chang Y."/>
            <person name="Desiro A."/>
            <person name="Na H."/>
            <person name="Sandor L."/>
            <person name="Lipzen A."/>
            <person name="Clum A."/>
            <person name="Barry K."/>
            <person name="Grigoriev I.V."/>
            <person name="Martin F.M."/>
            <person name="Stajich J.E."/>
            <person name="Smith M.E."/>
            <person name="Bonito G."/>
            <person name="Spatafora J.W."/>
        </authorList>
    </citation>
    <scope>NUCLEOTIDE SEQUENCE [LARGE SCALE GENOMIC DNA]</scope>
    <source>
        <strain evidence="6 7">GMNB39</strain>
    </source>
</reference>
<feature type="region of interest" description="Disordered" evidence="4">
    <location>
        <begin position="1"/>
        <end position="23"/>
    </location>
</feature>
<dbReference type="GO" id="GO:0005085">
    <property type="term" value="F:guanyl-nucleotide exchange factor activity"/>
    <property type="evidence" value="ECO:0007669"/>
    <property type="project" value="TreeGrafter"/>
</dbReference>
<evidence type="ECO:0000256" key="4">
    <source>
        <dbReference type="SAM" id="MobiDB-lite"/>
    </source>
</evidence>
<evidence type="ECO:0000259" key="5">
    <source>
        <dbReference type="Pfam" id="PF25390"/>
    </source>
</evidence>
<name>A0A432ZYD9_9FUNG</name>
<dbReference type="Proteomes" id="UP000268093">
    <property type="component" value="Unassembled WGS sequence"/>
</dbReference>
<feature type="repeat" description="RCC1" evidence="3">
    <location>
        <begin position="88"/>
        <end position="137"/>
    </location>
</feature>
<organism evidence="6 7">
    <name type="scientific">Jimgerdemannia flammicorona</name>
    <dbReference type="NCBI Taxonomy" id="994334"/>
    <lineage>
        <taxon>Eukaryota</taxon>
        <taxon>Fungi</taxon>
        <taxon>Fungi incertae sedis</taxon>
        <taxon>Mucoromycota</taxon>
        <taxon>Mucoromycotina</taxon>
        <taxon>Endogonomycetes</taxon>
        <taxon>Endogonales</taxon>
        <taxon>Endogonaceae</taxon>
        <taxon>Jimgerdemannia</taxon>
    </lineage>
</organism>
<feature type="repeat" description="RCC1" evidence="3">
    <location>
        <begin position="193"/>
        <end position="245"/>
    </location>
</feature>
<dbReference type="PANTHER" id="PTHR45982">
    <property type="entry name" value="REGULATOR OF CHROMOSOME CONDENSATION"/>
    <property type="match status" value="1"/>
</dbReference>